<keyword evidence="3" id="KW-1185">Reference proteome</keyword>
<protein>
    <submittedName>
        <fullName evidence="2">Uncharacterized protein</fullName>
    </submittedName>
</protein>
<organism evidence="2 3">
    <name type="scientific">Cognatiyoonia koreensis</name>
    <dbReference type="NCBI Taxonomy" id="364200"/>
    <lineage>
        <taxon>Bacteria</taxon>
        <taxon>Pseudomonadati</taxon>
        <taxon>Pseudomonadota</taxon>
        <taxon>Alphaproteobacteria</taxon>
        <taxon>Rhodobacterales</taxon>
        <taxon>Paracoccaceae</taxon>
        <taxon>Cognatiyoonia</taxon>
    </lineage>
</organism>
<dbReference type="RefSeq" id="WP_089992469.1">
    <property type="nucleotide sequence ID" value="NZ_FOIZ01000001.1"/>
</dbReference>
<accession>A0A1I0Q2L2</accession>
<dbReference type="EMBL" id="FOIZ01000001">
    <property type="protein sequence ID" value="SEW20784.1"/>
    <property type="molecule type" value="Genomic_DNA"/>
</dbReference>
<evidence type="ECO:0000313" key="2">
    <source>
        <dbReference type="EMBL" id="SEW20784.1"/>
    </source>
</evidence>
<dbReference type="AlphaFoldDB" id="A0A1I0Q2L2"/>
<feature type="transmembrane region" description="Helical" evidence="1">
    <location>
        <begin position="84"/>
        <end position="107"/>
    </location>
</feature>
<dbReference type="OrthoDB" id="7865740at2"/>
<evidence type="ECO:0000313" key="3">
    <source>
        <dbReference type="Proteomes" id="UP000199167"/>
    </source>
</evidence>
<feature type="transmembrane region" description="Helical" evidence="1">
    <location>
        <begin position="53"/>
        <end position="72"/>
    </location>
</feature>
<reference evidence="2 3" key="1">
    <citation type="submission" date="2016-10" db="EMBL/GenBank/DDBJ databases">
        <authorList>
            <person name="de Groot N.N."/>
        </authorList>
    </citation>
    <scope>NUCLEOTIDE SEQUENCE [LARGE SCALE GENOMIC DNA]</scope>
    <source>
        <strain evidence="2 3">DSM 17925</strain>
    </source>
</reference>
<gene>
    <name evidence="2" type="ORF">SAMN04488515_1599</name>
</gene>
<evidence type="ECO:0000256" key="1">
    <source>
        <dbReference type="SAM" id="Phobius"/>
    </source>
</evidence>
<feature type="transmembrane region" description="Helical" evidence="1">
    <location>
        <begin position="113"/>
        <end position="138"/>
    </location>
</feature>
<keyword evidence="1" id="KW-1133">Transmembrane helix</keyword>
<proteinExistence type="predicted"/>
<sequence length="164" mass="17499">MLRLKSAGFGPTPGERSLAIAYLGVAIFGAVISFSVVNRLGGSNAVIRPLGGYDFWVIISGALGAYGGLYLGRVWLGHPGMAGWLKALVAIPVISFIAALIGGTFALPGHGTMFGPLALLTTLIGNPLLALFWSCTILSAHYRFAIWREERETIFKMPDVSRAY</sequence>
<keyword evidence="1" id="KW-0812">Transmembrane</keyword>
<feature type="transmembrane region" description="Helical" evidence="1">
    <location>
        <begin position="20"/>
        <end position="41"/>
    </location>
</feature>
<keyword evidence="1" id="KW-0472">Membrane</keyword>
<name>A0A1I0Q2L2_9RHOB</name>
<dbReference type="Proteomes" id="UP000199167">
    <property type="component" value="Unassembled WGS sequence"/>
</dbReference>